<proteinExistence type="predicted"/>
<dbReference type="SMART" id="SM00260">
    <property type="entry name" value="CheW"/>
    <property type="match status" value="1"/>
</dbReference>
<dbReference type="PROSITE" id="PS50851">
    <property type="entry name" value="CHEW"/>
    <property type="match status" value="1"/>
</dbReference>
<accession>A0A0A7UVA9</accession>
<dbReference type="Gene3D" id="2.40.50.180">
    <property type="entry name" value="CheA-289, Domain 4"/>
    <property type="match status" value="1"/>
</dbReference>
<name>A0A0A7UVA9_9SPIR</name>
<organism evidence="2 3">
    <name type="scientific">Borreliella chilensis</name>
    <dbReference type="NCBI Taxonomy" id="1245910"/>
    <lineage>
        <taxon>Bacteria</taxon>
        <taxon>Pseudomonadati</taxon>
        <taxon>Spirochaetota</taxon>
        <taxon>Spirochaetia</taxon>
        <taxon>Spirochaetales</taxon>
        <taxon>Borreliaceae</taxon>
        <taxon>Borreliella</taxon>
    </lineage>
</organism>
<dbReference type="GO" id="GO:0005829">
    <property type="term" value="C:cytosol"/>
    <property type="evidence" value="ECO:0007669"/>
    <property type="project" value="TreeGrafter"/>
</dbReference>
<reference evidence="2 3" key="1">
    <citation type="journal article" date="2015" name="Genome Announc.">
        <title>Genome Sequence of Borrelia chilensis VA1, a South American Member of the Lyme Borreliosis Group.</title>
        <authorList>
            <person name="Huang W."/>
            <person name="Ojaimi C."/>
            <person name="Fallon J.T."/>
            <person name="Travisany D."/>
            <person name="Maass A."/>
            <person name="Ivanova L."/>
            <person name="Tomova A."/>
            <person name="Gonzalez-Acuna D."/>
            <person name="Godfrey H.P."/>
            <person name="Cabello F.C."/>
        </authorList>
    </citation>
    <scope>NUCLEOTIDE SEQUENCE [LARGE SCALE GENOMIC DNA]</scope>
    <source>
        <strain evidence="2 3">VA1</strain>
    </source>
</reference>
<dbReference type="STRING" id="1245910.OY14_01540"/>
<sequence length="176" mass="20028">MLRKEKSKDRKSQLQVAGFKIGKESYGVSIEHIREIIKVPSEGVYAIPNVPEYIIGIYNLRGSIIPLVNLNIRFGVPSISVTEEDMLLTGYLIVKIKNKLLGIFVDRVLKVISFDDSRIQEPPATLQTLDRRYISGVVKLDEADNLESEYLVLIDIAKIFDKGEFDNIPYKDQNEE</sequence>
<dbReference type="InterPro" id="IPR002545">
    <property type="entry name" value="CheW-lke_dom"/>
</dbReference>
<evidence type="ECO:0000313" key="3">
    <source>
        <dbReference type="Proteomes" id="UP000030940"/>
    </source>
</evidence>
<dbReference type="InterPro" id="IPR039315">
    <property type="entry name" value="CheW"/>
</dbReference>
<gene>
    <name evidence="2" type="ORF">OY14_01540</name>
</gene>
<dbReference type="HOGENOM" id="CLU_048995_1_2_12"/>
<dbReference type="PANTHER" id="PTHR22617:SF23">
    <property type="entry name" value="CHEMOTAXIS PROTEIN CHEW"/>
    <property type="match status" value="1"/>
</dbReference>
<dbReference type="Pfam" id="PF01584">
    <property type="entry name" value="CheW"/>
    <property type="match status" value="1"/>
</dbReference>
<feature type="domain" description="CheW-like" evidence="1">
    <location>
        <begin position="13"/>
        <end position="165"/>
    </location>
</feature>
<evidence type="ECO:0000259" key="1">
    <source>
        <dbReference type="PROSITE" id="PS50851"/>
    </source>
</evidence>
<dbReference type="InterPro" id="IPR036061">
    <property type="entry name" value="CheW-like_dom_sf"/>
</dbReference>
<dbReference type="Gene3D" id="2.30.30.40">
    <property type="entry name" value="SH3 Domains"/>
    <property type="match status" value="1"/>
</dbReference>
<dbReference type="SUPFAM" id="SSF50341">
    <property type="entry name" value="CheW-like"/>
    <property type="match status" value="1"/>
</dbReference>
<dbReference type="KEGG" id="bchi:OY14_01540"/>
<dbReference type="GO" id="GO:0007165">
    <property type="term" value="P:signal transduction"/>
    <property type="evidence" value="ECO:0007669"/>
    <property type="project" value="InterPro"/>
</dbReference>
<keyword evidence="3" id="KW-1185">Reference proteome</keyword>
<evidence type="ECO:0000313" key="2">
    <source>
        <dbReference type="EMBL" id="AJA90139.1"/>
    </source>
</evidence>
<dbReference type="Proteomes" id="UP000030940">
    <property type="component" value="Chromosome"/>
</dbReference>
<dbReference type="GO" id="GO:0006935">
    <property type="term" value="P:chemotaxis"/>
    <property type="evidence" value="ECO:0007669"/>
    <property type="project" value="InterPro"/>
</dbReference>
<dbReference type="EMBL" id="CP009910">
    <property type="protein sequence ID" value="AJA90139.1"/>
    <property type="molecule type" value="Genomic_DNA"/>
</dbReference>
<dbReference type="AlphaFoldDB" id="A0A0A7UVA9"/>
<protein>
    <submittedName>
        <fullName evidence="2">Chemotaxis protein CheW</fullName>
    </submittedName>
</protein>
<dbReference type="CDD" id="cd00732">
    <property type="entry name" value="CheW"/>
    <property type="match status" value="1"/>
</dbReference>
<dbReference type="PANTHER" id="PTHR22617">
    <property type="entry name" value="CHEMOTAXIS SENSOR HISTIDINE KINASE-RELATED"/>
    <property type="match status" value="1"/>
</dbReference>